<feature type="transmembrane region" description="Helical" evidence="8">
    <location>
        <begin position="92"/>
        <end position="119"/>
    </location>
</feature>
<evidence type="ECO:0000256" key="5">
    <source>
        <dbReference type="ARBA" id="ARBA00022692"/>
    </source>
</evidence>
<dbReference type="NCBIfam" id="TIGR00711">
    <property type="entry name" value="efflux_EmrB"/>
    <property type="match status" value="1"/>
</dbReference>
<comment type="caution">
    <text evidence="10">The sequence shown here is derived from an EMBL/GenBank/DDBJ whole genome shotgun (WGS) entry which is preliminary data.</text>
</comment>
<name>A0A8J3IDS3_9CHLR</name>
<evidence type="ECO:0000256" key="7">
    <source>
        <dbReference type="ARBA" id="ARBA00023136"/>
    </source>
</evidence>
<evidence type="ECO:0000256" key="8">
    <source>
        <dbReference type="SAM" id="Phobius"/>
    </source>
</evidence>
<feature type="transmembrane region" description="Helical" evidence="8">
    <location>
        <begin position="125"/>
        <end position="144"/>
    </location>
</feature>
<accession>A0A8J3IDS3</accession>
<evidence type="ECO:0000256" key="6">
    <source>
        <dbReference type="ARBA" id="ARBA00022989"/>
    </source>
</evidence>
<dbReference type="GO" id="GO:0005886">
    <property type="term" value="C:plasma membrane"/>
    <property type="evidence" value="ECO:0007669"/>
    <property type="project" value="UniProtKB-SubCell"/>
</dbReference>
<gene>
    <name evidence="10" type="ORF">KSX_86110</name>
</gene>
<feature type="domain" description="Major facilitator superfamily (MFS) profile" evidence="9">
    <location>
        <begin position="25"/>
        <end position="488"/>
    </location>
</feature>
<evidence type="ECO:0000256" key="3">
    <source>
        <dbReference type="ARBA" id="ARBA00022448"/>
    </source>
</evidence>
<dbReference type="InterPro" id="IPR011701">
    <property type="entry name" value="MFS"/>
</dbReference>
<sequence length="496" mass="52648">MNLKMEEASWSVDLPAPKQHSKWEAFVVIAPAIFMANLDTSIVNVSLPAIAKTYNTSLGGPIEWVVIAYLTIIASLLLPAGWLSDRMGRKRLWITGLTVFTFGSISCGFAPTLLVLIVARGLQGAGAAFIFSIAPAILSDAFPAHERGKAAGVNAVTVALGSSTGPLLGGLLTQFLNWRWIFLINLPLVCMAVLLAYRLQGTAKTTKPQKSDQGGALLLAVMLGTLVVGLSFGESWGWLSPRLIAALTMSLGALIGLVLVERRVAAPILDASLFRQRAFFASILSLLLFHLAVFSVNVLLPFYLENLRSFPPGQVGLLLIPVPLTLAVVAPLTGRFSDRFGSASLTAGGLGIVFLGMLFLSQLDAHSSLWDIEWRLLLMGIGQAAFISPNNGAILKSSPRTKYGIAGGMLAASRVVGQSMSVSLASAVFAGFGGMAASRHLQTSGLPADTIQQAQQVFLRGLHVAFIVSAVIAVLGVIVTLGRGREEQTIHMLHDE</sequence>
<evidence type="ECO:0000256" key="4">
    <source>
        <dbReference type="ARBA" id="ARBA00022475"/>
    </source>
</evidence>
<keyword evidence="4" id="KW-1003">Cell membrane</keyword>
<feature type="transmembrane region" description="Helical" evidence="8">
    <location>
        <begin position="457"/>
        <end position="482"/>
    </location>
</feature>
<dbReference type="PROSITE" id="PS50850">
    <property type="entry name" value="MFS"/>
    <property type="match status" value="1"/>
</dbReference>
<dbReference type="Pfam" id="PF07690">
    <property type="entry name" value="MFS_1"/>
    <property type="match status" value="1"/>
</dbReference>
<dbReference type="InterPro" id="IPR020846">
    <property type="entry name" value="MFS_dom"/>
</dbReference>
<evidence type="ECO:0000256" key="1">
    <source>
        <dbReference type="ARBA" id="ARBA00004651"/>
    </source>
</evidence>
<feature type="transmembrane region" description="Helical" evidence="8">
    <location>
        <begin position="151"/>
        <end position="172"/>
    </location>
</feature>
<comment type="subcellular location">
    <subcellularLocation>
        <location evidence="1">Cell membrane</location>
        <topology evidence="1">Multi-pass membrane protein</topology>
    </subcellularLocation>
</comment>
<protein>
    <submittedName>
        <fullName evidence="10">MFS transporter</fullName>
    </submittedName>
</protein>
<feature type="transmembrane region" description="Helical" evidence="8">
    <location>
        <begin position="217"/>
        <end position="237"/>
    </location>
</feature>
<dbReference type="Proteomes" id="UP000612362">
    <property type="component" value="Unassembled WGS sequence"/>
</dbReference>
<dbReference type="AlphaFoldDB" id="A0A8J3IDS3"/>
<keyword evidence="3" id="KW-0813">Transport</keyword>
<evidence type="ECO:0000259" key="9">
    <source>
        <dbReference type="PROSITE" id="PS50850"/>
    </source>
</evidence>
<dbReference type="EMBL" id="BNJF01000008">
    <property type="protein sequence ID" value="GHO50448.1"/>
    <property type="molecule type" value="Genomic_DNA"/>
</dbReference>
<proteinExistence type="inferred from homology"/>
<comment type="similarity">
    <text evidence="2">Belongs to the major facilitator superfamily. EmrB family.</text>
</comment>
<dbReference type="PROSITE" id="PS00216">
    <property type="entry name" value="SUGAR_TRANSPORT_1"/>
    <property type="match status" value="1"/>
</dbReference>
<dbReference type="CDD" id="cd17321">
    <property type="entry name" value="MFS_MMR_MDR_like"/>
    <property type="match status" value="1"/>
</dbReference>
<keyword evidence="5 8" id="KW-0812">Transmembrane</keyword>
<dbReference type="InterPro" id="IPR004638">
    <property type="entry name" value="EmrB-like"/>
</dbReference>
<dbReference type="PANTHER" id="PTHR42718">
    <property type="entry name" value="MAJOR FACILITATOR SUPERFAMILY MULTIDRUG TRANSPORTER MFSC"/>
    <property type="match status" value="1"/>
</dbReference>
<evidence type="ECO:0000313" key="11">
    <source>
        <dbReference type="Proteomes" id="UP000612362"/>
    </source>
</evidence>
<feature type="transmembrane region" description="Helical" evidence="8">
    <location>
        <begin position="243"/>
        <end position="260"/>
    </location>
</feature>
<organism evidence="10 11">
    <name type="scientific">Ktedonospora formicarum</name>
    <dbReference type="NCBI Taxonomy" id="2778364"/>
    <lineage>
        <taxon>Bacteria</taxon>
        <taxon>Bacillati</taxon>
        <taxon>Chloroflexota</taxon>
        <taxon>Ktedonobacteria</taxon>
        <taxon>Ktedonobacterales</taxon>
        <taxon>Ktedonobacteraceae</taxon>
        <taxon>Ktedonospora</taxon>
    </lineage>
</organism>
<keyword evidence="7 8" id="KW-0472">Membrane</keyword>
<keyword evidence="6 8" id="KW-1133">Transmembrane helix</keyword>
<dbReference type="PANTHER" id="PTHR42718:SF9">
    <property type="entry name" value="MAJOR FACILITATOR SUPERFAMILY MULTIDRUG TRANSPORTER MFSC"/>
    <property type="match status" value="1"/>
</dbReference>
<dbReference type="Gene3D" id="1.20.1720.10">
    <property type="entry name" value="Multidrug resistance protein D"/>
    <property type="match status" value="1"/>
</dbReference>
<feature type="transmembrane region" description="Helical" evidence="8">
    <location>
        <begin position="178"/>
        <end position="197"/>
    </location>
</feature>
<feature type="transmembrane region" description="Helical" evidence="8">
    <location>
        <begin position="62"/>
        <end position="80"/>
    </location>
</feature>
<feature type="transmembrane region" description="Helical" evidence="8">
    <location>
        <begin position="372"/>
        <end position="394"/>
    </location>
</feature>
<dbReference type="PRINTS" id="PR01036">
    <property type="entry name" value="TCRTETB"/>
</dbReference>
<feature type="transmembrane region" description="Helical" evidence="8">
    <location>
        <begin position="340"/>
        <end position="360"/>
    </location>
</feature>
<keyword evidence="11" id="KW-1185">Reference proteome</keyword>
<dbReference type="GO" id="GO:0022857">
    <property type="term" value="F:transmembrane transporter activity"/>
    <property type="evidence" value="ECO:0007669"/>
    <property type="project" value="InterPro"/>
</dbReference>
<reference evidence="10" key="1">
    <citation type="submission" date="2020-10" db="EMBL/GenBank/DDBJ databases">
        <title>Taxonomic study of unclassified bacteria belonging to the class Ktedonobacteria.</title>
        <authorList>
            <person name="Yabe S."/>
            <person name="Wang C.M."/>
            <person name="Zheng Y."/>
            <person name="Sakai Y."/>
            <person name="Cavaletti L."/>
            <person name="Monciardini P."/>
            <person name="Donadio S."/>
        </authorList>
    </citation>
    <scope>NUCLEOTIDE SEQUENCE</scope>
    <source>
        <strain evidence="10">SOSP1-1</strain>
    </source>
</reference>
<dbReference type="RefSeq" id="WP_220199459.1">
    <property type="nucleotide sequence ID" value="NZ_BNJF01000008.1"/>
</dbReference>
<feature type="transmembrane region" description="Helical" evidence="8">
    <location>
        <begin position="415"/>
        <end position="437"/>
    </location>
</feature>
<dbReference type="SUPFAM" id="SSF103473">
    <property type="entry name" value="MFS general substrate transporter"/>
    <property type="match status" value="2"/>
</dbReference>
<dbReference type="InterPro" id="IPR036259">
    <property type="entry name" value="MFS_trans_sf"/>
</dbReference>
<evidence type="ECO:0000313" key="10">
    <source>
        <dbReference type="EMBL" id="GHO50448.1"/>
    </source>
</evidence>
<evidence type="ECO:0000256" key="2">
    <source>
        <dbReference type="ARBA" id="ARBA00008537"/>
    </source>
</evidence>
<feature type="transmembrane region" description="Helical" evidence="8">
    <location>
        <begin position="25"/>
        <end position="50"/>
    </location>
</feature>
<feature type="transmembrane region" description="Helical" evidence="8">
    <location>
        <begin position="315"/>
        <end position="333"/>
    </location>
</feature>
<feature type="transmembrane region" description="Helical" evidence="8">
    <location>
        <begin position="280"/>
        <end position="303"/>
    </location>
</feature>
<dbReference type="Gene3D" id="1.20.1250.20">
    <property type="entry name" value="MFS general substrate transporter like domains"/>
    <property type="match status" value="1"/>
</dbReference>
<dbReference type="InterPro" id="IPR005829">
    <property type="entry name" value="Sugar_transporter_CS"/>
</dbReference>